<organism evidence="1 2">
    <name type="scientific">Diaphorina citri</name>
    <name type="common">Asian citrus psyllid</name>
    <dbReference type="NCBI Taxonomy" id="121845"/>
    <lineage>
        <taxon>Eukaryota</taxon>
        <taxon>Metazoa</taxon>
        <taxon>Ecdysozoa</taxon>
        <taxon>Arthropoda</taxon>
        <taxon>Hexapoda</taxon>
        <taxon>Insecta</taxon>
        <taxon>Pterygota</taxon>
        <taxon>Neoptera</taxon>
        <taxon>Paraneoptera</taxon>
        <taxon>Hemiptera</taxon>
        <taxon>Sternorrhyncha</taxon>
        <taxon>Psylloidea</taxon>
        <taxon>Psyllidae</taxon>
        <taxon>Diaphorininae</taxon>
        <taxon>Diaphorina</taxon>
    </lineage>
</organism>
<gene>
    <name evidence="2" type="primary">LOC103505396</name>
</gene>
<dbReference type="InterPro" id="IPR052680">
    <property type="entry name" value="Glyco_Hormone_Alpha"/>
</dbReference>
<dbReference type="AlphaFoldDB" id="A0A1S3CUF9"/>
<dbReference type="Gene3D" id="2.10.90.10">
    <property type="entry name" value="Cystine-knot cytokines"/>
    <property type="match status" value="1"/>
</dbReference>
<evidence type="ECO:0000313" key="1">
    <source>
        <dbReference type="Proteomes" id="UP000079169"/>
    </source>
</evidence>
<dbReference type="GeneID" id="103505396"/>
<reference evidence="2" key="1">
    <citation type="submission" date="2025-08" db="UniProtKB">
        <authorList>
            <consortium name="RefSeq"/>
        </authorList>
    </citation>
    <scope>IDENTIFICATION</scope>
</reference>
<keyword evidence="1" id="KW-1185">Reference proteome</keyword>
<dbReference type="InterPro" id="IPR029034">
    <property type="entry name" value="Cystine-knot_cytokine"/>
</dbReference>
<accession>A0A1S3CUF9</accession>
<dbReference type="KEGG" id="dci:103505396"/>
<proteinExistence type="predicted"/>
<evidence type="ECO:0000313" key="2">
    <source>
        <dbReference type="RefSeq" id="XP_008467948.1"/>
    </source>
</evidence>
<dbReference type="STRING" id="121845.A0A1S3CUF9"/>
<sequence>MHNSVTTEDSEDIDTIITLYTALVRSKLEYAAVIWAPNHQCHIKSLEQTQARFVRVTFRHEEFSISDNSGVLLFGSVSFCIVAKTGMSQSCSEISDMKNLVSQIILVSCCLVLCHSALWRRPGCHKVGHTRSVSIPECVEFNLTTNACRGFCESWSVPSSTDTLQVNPHQSITSFGECCNMIETEVIEVLVSCLDGIKTLSFKSAVTCDCYHCKKD</sequence>
<protein>
    <submittedName>
        <fullName evidence="2">Thyrostimulin alpha-2 subunit</fullName>
    </submittedName>
</protein>
<dbReference type="PANTHER" id="PTHR31129:SF2">
    <property type="entry name" value="GLYCOPROTEIN HORMONE ALPHA-2"/>
    <property type="match status" value="1"/>
</dbReference>
<dbReference type="GO" id="GO:0051427">
    <property type="term" value="F:hormone receptor binding"/>
    <property type="evidence" value="ECO:0007669"/>
    <property type="project" value="TreeGrafter"/>
</dbReference>
<dbReference type="PANTHER" id="PTHR31129">
    <property type="entry name" value="GLYCOPROTEIN HORMONE ALPHA-2"/>
    <property type="match status" value="1"/>
</dbReference>
<dbReference type="RefSeq" id="XP_008467948.1">
    <property type="nucleotide sequence ID" value="XM_008469726.3"/>
</dbReference>
<dbReference type="GO" id="GO:0005615">
    <property type="term" value="C:extracellular space"/>
    <property type="evidence" value="ECO:0007669"/>
    <property type="project" value="TreeGrafter"/>
</dbReference>
<name>A0A1S3CUF9_DIACI</name>
<dbReference type="Proteomes" id="UP000079169">
    <property type="component" value="Unplaced"/>
</dbReference>
<dbReference type="FunFam" id="2.10.90.10:FF:000049">
    <property type="entry name" value="Glycoprotein hormone alpha 2"/>
    <property type="match status" value="1"/>
</dbReference>
<dbReference type="CTD" id="5740142"/>
<dbReference type="GO" id="GO:0007166">
    <property type="term" value="P:cell surface receptor signaling pathway"/>
    <property type="evidence" value="ECO:0007669"/>
    <property type="project" value="TreeGrafter"/>
</dbReference>
<dbReference type="PaxDb" id="121845-A0A1S3CUF9"/>